<dbReference type="PANTHER" id="PTHR14819">
    <property type="entry name" value="GTP-BINDING"/>
    <property type="match status" value="1"/>
</dbReference>
<dbReference type="InterPro" id="IPR057365">
    <property type="entry name" value="URGCP"/>
</dbReference>
<comment type="caution">
    <text evidence="3">The sequence shown here is derived from an EMBL/GenBank/DDBJ whole genome shotgun (WGS) entry which is preliminary data.</text>
</comment>
<feature type="non-terminal residue" evidence="3">
    <location>
        <position position="2196"/>
    </location>
</feature>
<dbReference type="SUPFAM" id="SSF52540">
    <property type="entry name" value="P-loop containing nucleoside triphosphate hydrolases"/>
    <property type="match status" value="1"/>
</dbReference>
<evidence type="ECO:0000259" key="2">
    <source>
        <dbReference type="PROSITE" id="PS51717"/>
    </source>
</evidence>
<dbReference type="EMBL" id="JAATIS010003638">
    <property type="protein sequence ID" value="KAG2464079.1"/>
    <property type="molecule type" value="Genomic_DNA"/>
</dbReference>
<reference evidence="3 4" key="1">
    <citation type="journal article" date="2021" name="Cell">
        <title>Tracing the genetic footprints of vertebrate landing in non-teleost ray-finned fishes.</title>
        <authorList>
            <person name="Bi X."/>
            <person name="Wang K."/>
            <person name="Yang L."/>
            <person name="Pan H."/>
            <person name="Jiang H."/>
            <person name="Wei Q."/>
            <person name="Fang M."/>
            <person name="Yu H."/>
            <person name="Zhu C."/>
            <person name="Cai Y."/>
            <person name="He Y."/>
            <person name="Gan X."/>
            <person name="Zeng H."/>
            <person name="Yu D."/>
            <person name="Zhu Y."/>
            <person name="Jiang H."/>
            <person name="Qiu Q."/>
            <person name="Yang H."/>
            <person name="Zhang Y.E."/>
            <person name="Wang W."/>
            <person name="Zhu M."/>
            <person name="He S."/>
            <person name="Zhang G."/>
        </authorList>
    </citation>
    <scope>NUCLEOTIDE SEQUENCE [LARGE SCALE GENOMIC DNA]</scope>
    <source>
        <strain evidence="3">Bchr_013</strain>
    </source>
</reference>
<evidence type="ECO:0000313" key="4">
    <source>
        <dbReference type="Proteomes" id="UP000886611"/>
    </source>
</evidence>
<dbReference type="Pfam" id="PF01823">
    <property type="entry name" value="MACPF"/>
    <property type="match status" value="1"/>
</dbReference>
<dbReference type="InterPro" id="IPR030383">
    <property type="entry name" value="G_VLIG_dom"/>
</dbReference>
<dbReference type="InterPro" id="IPR052986">
    <property type="entry name" value="VLIG_GTPase"/>
</dbReference>
<dbReference type="PROSITE" id="PS51717">
    <property type="entry name" value="G_VLIG"/>
    <property type="match status" value="1"/>
</dbReference>
<sequence>MVETMKATLDDCGIYVDEEVEPYSAGRDLREENKSFLCLWKRFEVALETCTFTWRDLHLSGALICELKKLESLGTEEEEKNKHCKTILEKYGSHISTSNTFGGIYWLRVESSDFTEGSKETREQLIRKITEVQHDVHPFTDISEMKSLLQSEYGESHLENTSISIQTVGGPADCYTFEKWRRGLLEAKDTWKVIDRGALHQLVPLWKIMTLNHKTDFQSCASVANVIKRYWETESGLLDSSHELQNLLEAEEILQSLSEKVEIWSETESLTMMTCIKYVTECTRVHFKILVSQSASEFVWEKLFLNNRNIQTWLVKMVNFLNSPDSSHPVVRVLLQQVTDFLGEYAIWELEGLESLKGFLSTIKKHEEILSIQSVKDHLSQMKTYATREDPLTDAAQEIFNYKVCCSLLKLKDIVAKTGEQYHQSLVTLLFYEYIRKGDVWLKITDWEAIIDKVNELERHINNLKSMDKDEGEASVFLMALKKVEGLLNTKEQEATELIDIIKDEVGSDLCPALQEILKQGGEPKLNLQQMRDKLNLIINKCVKDKEMQQKNINKIKQLACNSPNSTVQLQQLESQPFKTNEIIELLGLDKFCKVKQNVRQIKKVHNLEILYSSPPELVNIPGYFIGRLMMLHSNTMNLKCLKPQTHPEVTKKESVTGNENEDWFGDTNDNKLNINPLDVVVAVFMCSDLFVQQELVVKMSLCQFAIPLLLPTTNKTSTFLLWALSAVKKKWKRKSTENESCVTDKRLATYPMAHVTFIRLGDLQRSKSAFLNGLLGASEFQSNVFIHSDMECGDVRRKISNGLIELTWHLPHEKETLDVFSTPCCILNLRGDAKLFSKHVAFLTDVSSVICLFVDNIGDEEEKLICALQKSKGKVFLLVNPTNSNLQENSRRLSHLKSTLNITKDQVLIRTKKNDSEFISVVRSAISNVLTSEPHTMSLEKMAEDAKRCGFNIDEDYAPCQTGKEKANVVLRNLKQKTCDESQQKKSPTEGDKAEDNTCEFNQEGIPKFKKKTFPFQGESWHEYSEIDKESWRLKNIGQKTAYEYTKELNQKKMKIRQKQMEKDISVPVEKFIETLMMSTSEERLFFLHWMKLYLDSLSADVLPEIQTQLVKCKDENKKKALLDKFSNSSVGLEHFLREIGQMYEAVIMCDSTLKADLSSLPRVAAEILLDGVPIELIDGNVSNIPLRWVSDILEEVQNKTHPDTRLYVLSVLGLQSSGKSTLLNTLFGLQFAVGAGRCTRGAFMQLIHLDDNVKEELGCDYILVIDTEGLKAPELLNSRDIYEHDNEMATLITGLSDITLVTLSSENIAEMQDILQIVIHAQIRMKETGKKPNIYFIHNNVSDVSAGVQNMFGNRKLLEQLDIVTCAAAKQENKEKTYSRFSDVIQYDPSKISIYIPGLWRGVPPMAAVSNGYSEKLYELKAELLQCMKEKKVAYSPLSITNYIKSMEDLSNAVKSEDFIFSFQNSLAAEAFAKLANQCNDWKWEIQKSFMEWREGAEMRIKSCEEPDSLEPQLSKEAGDLAKAKEELYLQKLTYYYKRDVENKQYIERDKQYFELNIKGLCQQYRNTALMGCKTLMKTCRSVNMIMRRYKEQIKERVNNLVKECKEGKSNILEAELHKEFEKMWKETLGSLERLVIEVDIRHDMEESLLQSDPTRSKDIKEKLRHRGLHEWGNKEFIAHDKPPKDENDSKCQWNLFKPMKGIRRMAGGFIEYTKSVFKRGAHENETQRTADMVISTCVKYINKLVSRDADYDPSLCMRVIKEIERQMKTLGDEKREFIDHLQVDIKLHICGSAVQTFHEMHDRFISKIDPLSRLEEMKQTYWEMFSDLYHERDESQRAAKRFCDLCLKMSLIRGIESQLSQRIVSDMRETWAPVKLRNIPNFQLALLISLHESRSFEDYKEYIRNYDGYAQRWLFKQVLEYCKTEVDGKMRLHSMEEEIMCNMMGKVKETLKDVKESENKTAEDFLTHFIKAIEKRQVWIIKENLDVINLKNVKQFELEMSEAINELEKELKNQITCSDAECKLNNLSSPPHEQLFELLKGCGEKCPYCGTPCELDGENHQHYSRYHRAFGVSNASPNQLKSKSVIRNILYRLLWVFDQRKMNCVCQNYQARRQTKEINYWGELYKDDTSLYWQFVLNKCKEEFATFYKTTPVRFIGTFNLNWEDVKSDLENKYKISLEDLRECVKNRMELLF</sequence>
<comment type="similarity">
    <text evidence="1">Belongs to the TRAFAC class dynamin-like GTPase superfamily. Very large inducible GTPase (VLIG) family.</text>
</comment>
<proteinExistence type="inferred from homology"/>
<feature type="domain" description="VLIG-type G" evidence="2">
    <location>
        <begin position="1205"/>
        <end position="1457"/>
    </location>
</feature>
<dbReference type="Gene3D" id="3.40.50.300">
    <property type="entry name" value="P-loop containing nucleotide triphosphate hydrolases"/>
    <property type="match status" value="1"/>
</dbReference>
<evidence type="ECO:0000256" key="1">
    <source>
        <dbReference type="ARBA" id="ARBA00006828"/>
    </source>
</evidence>
<organism evidence="3 4">
    <name type="scientific">Polypterus senegalus</name>
    <name type="common">Senegal bichir</name>
    <dbReference type="NCBI Taxonomy" id="55291"/>
    <lineage>
        <taxon>Eukaryota</taxon>
        <taxon>Metazoa</taxon>
        <taxon>Chordata</taxon>
        <taxon>Craniata</taxon>
        <taxon>Vertebrata</taxon>
        <taxon>Euteleostomi</taxon>
        <taxon>Actinopterygii</taxon>
        <taxon>Polypteriformes</taxon>
        <taxon>Polypteridae</taxon>
        <taxon>Polypterus</taxon>
    </lineage>
</organism>
<name>A0A8X7XAY9_POLSE</name>
<dbReference type="Pfam" id="PF25683">
    <property type="entry name" value="URGCP_GTPase"/>
    <property type="match status" value="1"/>
</dbReference>
<keyword evidence="4" id="KW-1185">Reference proteome</keyword>
<dbReference type="GO" id="GO:0005525">
    <property type="term" value="F:GTP binding"/>
    <property type="evidence" value="ECO:0007669"/>
    <property type="project" value="InterPro"/>
</dbReference>
<feature type="non-terminal residue" evidence="3">
    <location>
        <position position="1"/>
    </location>
</feature>
<protein>
    <submittedName>
        <fullName evidence="3">GVIN1 GTPase</fullName>
    </submittedName>
</protein>
<gene>
    <name evidence="3" type="primary">Gvin1_9</name>
    <name evidence="3" type="ORF">GTO96_0002311</name>
</gene>
<dbReference type="Pfam" id="PF25974">
    <property type="entry name" value="URGCP_9th"/>
    <property type="match status" value="1"/>
</dbReference>
<dbReference type="Pfam" id="PF25496">
    <property type="entry name" value="URGCP"/>
    <property type="match status" value="1"/>
</dbReference>
<accession>A0A8X7XAY9</accession>
<dbReference type="Proteomes" id="UP000886611">
    <property type="component" value="Unassembled WGS sequence"/>
</dbReference>
<evidence type="ECO:0000313" key="3">
    <source>
        <dbReference type="EMBL" id="KAG2464079.1"/>
    </source>
</evidence>
<dbReference type="InterPro" id="IPR058641">
    <property type="entry name" value="GVIN1_dom"/>
</dbReference>
<dbReference type="PANTHER" id="PTHR14819:SF9">
    <property type="entry name" value="UP-REGULATOR OF CELL PROLIFERATION-LIKE"/>
    <property type="match status" value="1"/>
</dbReference>
<dbReference type="InterPro" id="IPR020864">
    <property type="entry name" value="MACPF"/>
</dbReference>
<dbReference type="InterPro" id="IPR027417">
    <property type="entry name" value="P-loop_NTPase"/>
</dbReference>